<dbReference type="SUPFAM" id="SSF52540">
    <property type="entry name" value="P-loop containing nucleoside triphosphate hydrolases"/>
    <property type="match status" value="1"/>
</dbReference>
<proteinExistence type="predicted"/>
<keyword evidence="2" id="KW-1185">Reference proteome</keyword>
<dbReference type="Proteomes" id="UP000199103">
    <property type="component" value="Chromosome I"/>
</dbReference>
<dbReference type="InterPro" id="IPR027417">
    <property type="entry name" value="P-loop_NTPase"/>
</dbReference>
<dbReference type="Gene3D" id="3.40.50.300">
    <property type="entry name" value="P-loop containing nucleotide triphosphate hydrolases"/>
    <property type="match status" value="1"/>
</dbReference>
<evidence type="ECO:0008006" key="3">
    <source>
        <dbReference type="Google" id="ProtNLM"/>
    </source>
</evidence>
<accession>A0A1H1RB49</accession>
<gene>
    <name evidence="1" type="ORF">SAMN04489812_1576</name>
</gene>
<dbReference type="STRING" id="630515.SAMN04489812_1576"/>
<dbReference type="AlphaFoldDB" id="A0A1H1RB49"/>
<sequence length="196" mass="21803">MSESKPRGQVIFLTGPTLAGKTTTAMAWAAQRSRITAPMDWDELRGTLFRGSRLQAADDISTEYRFAARIATLTAAHIIDSGFDCLIAGPRVPAGPNDPPSWVGVWDELDQLQPITIALLPSLETRLERRRLDPGRVQALSEDSVRESHRWAWESWREQPRADVLDTSEMTLDQVLVAVEQTAARLTDRPLRAADA</sequence>
<name>A0A1H1RB49_9ACTN</name>
<evidence type="ECO:0000313" key="1">
    <source>
        <dbReference type="EMBL" id="SDS32746.1"/>
    </source>
</evidence>
<dbReference type="OrthoDB" id="3694783at2"/>
<evidence type="ECO:0000313" key="2">
    <source>
        <dbReference type="Proteomes" id="UP000199103"/>
    </source>
</evidence>
<dbReference type="EMBL" id="LT629772">
    <property type="protein sequence ID" value="SDS32746.1"/>
    <property type="molecule type" value="Genomic_DNA"/>
</dbReference>
<reference evidence="1 2" key="1">
    <citation type="submission" date="2016-10" db="EMBL/GenBank/DDBJ databases">
        <authorList>
            <person name="de Groot N.N."/>
        </authorList>
    </citation>
    <scope>NUCLEOTIDE SEQUENCE [LARGE SCALE GENOMIC DNA]</scope>
    <source>
        <strain evidence="1 2">DSM 21800</strain>
    </source>
</reference>
<organism evidence="1 2">
    <name type="scientific">Microlunatus soli</name>
    <dbReference type="NCBI Taxonomy" id="630515"/>
    <lineage>
        <taxon>Bacteria</taxon>
        <taxon>Bacillati</taxon>
        <taxon>Actinomycetota</taxon>
        <taxon>Actinomycetes</taxon>
        <taxon>Propionibacteriales</taxon>
        <taxon>Propionibacteriaceae</taxon>
        <taxon>Microlunatus</taxon>
    </lineage>
</organism>
<protein>
    <recommendedName>
        <fullName evidence="3">AAA domain-containing protein</fullName>
    </recommendedName>
</protein>
<dbReference type="RefSeq" id="WP_157683286.1">
    <property type="nucleotide sequence ID" value="NZ_LT629772.1"/>
</dbReference>